<dbReference type="InterPro" id="IPR029063">
    <property type="entry name" value="SAM-dependent_MTases_sf"/>
</dbReference>
<dbReference type="Gene3D" id="3.40.50.150">
    <property type="entry name" value="Vaccinia Virus protein VP39"/>
    <property type="match status" value="1"/>
</dbReference>
<keyword evidence="3" id="KW-1185">Reference proteome</keyword>
<dbReference type="SUPFAM" id="SSF53335">
    <property type="entry name" value="S-adenosyl-L-methionine-dependent methyltransferases"/>
    <property type="match status" value="1"/>
</dbReference>
<dbReference type="Pfam" id="PF08241">
    <property type="entry name" value="Methyltransf_11"/>
    <property type="match status" value="1"/>
</dbReference>
<sequence>MRTTTSELTSFYDGALGSLAAHHVTTKLAEAWGTAQGQRVAGFGYVSPFMGAFTEAERLVALVPEGAGVRRDEGVPMAVVSDFLWPLPDASVDRLLIVHGLEDVSGPRRMLREAWRVLADDGLMIVVCANRRGLWALVETTPFSVGRPYSRRQLDMLLQGAMFAPTAYATALHFPPVNHEALLRVAGSWERVGSAIGALGPPFFLPNLAGVNLIEARKSMAVPIKGSKAEVLRGVFAPGVLGPAARYVPADSAKTASCARRLESFGEDGSKRRARRSDRP</sequence>
<keyword evidence="2" id="KW-0489">Methyltransferase</keyword>
<evidence type="ECO:0000313" key="2">
    <source>
        <dbReference type="EMBL" id="MBB4658286.1"/>
    </source>
</evidence>
<dbReference type="Proteomes" id="UP000563524">
    <property type="component" value="Unassembled WGS sequence"/>
</dbReference>
<proteinExistence type="predicted"/>
<name>A0A840HZL8_9PROT</name>
<gene>
    <name evidence="2" type="ORF">GGQ59_000786</name>
</gene>
<reference evidence="2 3" key="1">
    <citation type="submission" date="2020-08" db="EMBL/GenBank/DDBJ databases">
        <title>Genomic Encyclopedia of Type Strains, Phase IV (KMG-IV): sequencing the most valuable type-strain genomes for metagenomic binning, comparative biology and taxonomic classification.</title>
        <authorList>
            <person name="Goeker M."/>
        </authorList>
    </citation>
    <scope>NUCLEOTIDE SEQUENCE [LARGE SCALE GENOMIC DNA]</scope>
    <source>
        <strain evidence="2 3">DSM 102850</strain>
    </source>
</reference>
<comment type="caution">
    <text evidence="2">The sequence shown here is derived from an EMBL/GenBank/DDBJ whole genome shotgun (WGS) entry which is preliminary data.</text>
</comment>
<accession>A0A840HZL8</accession>
<feature type="domain" description="Methyltransferase type 11" evidence="1">
    <location>
        <begin position="79"/>
        <end position="126"/>
    </location>
</feature>
<keyword evidence="2" id="KW-0808">Transferase</keyword>
<dbReference type="GO" id="GO:0008757">
    <property type="term" value="F:S-adenosylmethionine-dependent methyltransferase activity"/>
    <property type="evidence" value="ECO:0007669"/>
    <property type="project" value="InterPro"/>
</dbReference>
<dbReference type="AlphaFoldDB" id="A0A840HZL8"/>
<protein>
    <submittedName>
        <fullName evidence="2">SAM-dependent methyltransferase</fullName>
    </submittedName>
</protein>
<evidence type="ECO:0000313" key="3">
    <source>
        <dbReference type="Proteomes" id="UP000563524"/>
    </source>
</evidence>
<organism evidence="2 3">
    <name type="scientific">Parvularcula dongshanensis</name>
    <dbReference type="NCBI Taxonomy" id="1173995"/>
    <lineage>
        <taxon>Bacteria</taxon>
        <taxon>Pseudomonadati</taxon>
        <taxon>Pseudomonadota</taxon>
        <taxon>Alphaproteobacteria</taxon>
        <taxon>Parvularculales</taxon>
        <taxon>Parvularculaceae</taxon>
        <taxon>Parvularcula</taxon>
    </lineage>
</organism>
<dbReference type="EMBL" id="JACHOB010000001">
    <property type="protein sequence ID" value="MBB4658286.1"/>
    <property type="molecule type" value="Genomic_DNA"/>
</dbReference>
<dbReference type="GO" id="GO:0032259">
    <property type="term" value="P:methylation"/>
    <property type="evidence" value="ECO:0007669"/>
    <property type="project" value="UniProtKB-KW"/>
</dbReference>
<dbReference type="InterPro" id="IPR013216">
    <property type="entry name" value="Methyltransf_11"/>
</dbReference>
<dbReference type="RefSeq" id="WP_183815991.1">
    <property type="nucleotide sequence ID" value="NZ_JACHOB010000001.1"/>
</dbReference>
<evidence type="ECO:0000259" key="1">
    <source>
        <dbReference type="Pfam" id="PF08241"/>
    </source>
</evidence>